<dbReference type="PANTHER" id="PTHR35176">
    <property type="entry name" value="HEME OXYGENASE HI_0854-RELATED"/>
    <property type="match status" value="1"/>
</dbReference>
<accession>A0ABX2F1H5</accession>
<name>A0ABX2F1H5_9PSEU</name>
<organism evidence="3 4">
    <name type="scientific">Kibdelosporangium persicum</name>
    <dbReference type="NCBI Taxonomy" id="2698649"/>
    <lineage>
        <taxon>Bacteria</taxon>
        <taxon>Bacillati</taxon>
        <taxon>Actinomycetota</taxon>
        <taxon>Actinomycetes</taxon>
        <taxon>Pseudonocardiales</taxon>
        <taxon>Pseudonocardiaceae</taxon>
        <taxon>Kibdelosporangium</taxon>
    </lineage>
</organism>
<dbReference type="InterPro" id="IPR052019">
    <property type="entry name" value="F420H2_bilvrd_red/Heme_oxyg"/>
</dbReference>
<dbReference type="EMBL" id="JAAATY010000005">
    <property type="protein sequence ID" value="NRN65155.1"/>
    <property type="molecule type" value="Genomic_DNA"/>
</dbReference>
<dbReference type="PANTHER" id="PTHR35176:SF4">
    <property type="entry name" value="PYRIDOXAMINE 5'-PHOSPHATE OXIDASE-RELATED FMN-BINDING"/>
    <property type="match status" value="1"/>
</dbReference>
<dbReference type="Proteomes" id="UP000763557">
    <property type="component" value="Unassembled WGS sequence"/>
</dbReference>
<dbReference type="RefSeq" id="WP_173128579.1">
    <property type="nucleotide sequence ID" value="NZ_CBCSGW010000013.1"/>
</dbReference>
<keyword evidence="4" id="KW-1185">Reference proteome</keyword>
<proteinExistence type="predicted"/>
<protein>
    <submittedName>
        <fullName evidence="3">Pyridoxamine 5'-phosphate oxidase</fullName>
    </submittedName>
</protein>
<dbReference type="Pfam" id="PF01243">
    <property type="entry name" value="PNPOx_N"/>
    <property type="match status" value="1"/>
</dbReference>
<dbReference type="InterPro" id="IPR012349">
    <property type="entry name" value="Split_barrel_FMN-bd"/>
</dbReference>
<feature type="domain" description="Pyridoxamine 5'-phosphate oxidase N-terminal" evidence="2">
    <location>
        <begin position="38"/>
        <end position="131"/>
    </location>
</feature>
<evidence type="ECO:0000313" key="4">
    <source>
        <dbReference type="Proteomes" id="UP000763557"/>
    </source>
</evidence>
<dbReference type="Gene3D" id="2.30.110.10">
    <property type="entry name" value="Electron Transport, Fmn-binding Protein, Chain A"/>
    <property type="match status" value="1"/>
</dbReference>
<dbReference type="InterPro" id="IPR011576">
    <property type="entry name" value="Pyridox_Oxase_N"/>
</dbReference>
<sequence>MTDTPTSTRNLDRYGTAELPWSRALDILTADTPTADLTFFVATVRPDGRPHTAGVGAVWVDGALYFKGGPGTRRSRNLAANPACSVSVRLRGLDLVLEGEAHRVTDSSTLERVAAVYRTGGWPVSVEGDAFTAPYSAPSAGPPPWHLYRLTLHTAFGVASAEPHGATRWDFAR</sequence>
<evidence type="ECO:0000313" key="3">
    <source>
        <dbReference type="EMBL" id="NRN65155.1"/>
    </source>
</evidence>
<evidence type="ECO:0000256" key="1">
    <source>
        <dbReference type="ARBA" id="ARBA00023002"/>
    </source>
</evidence>
<keyword evidence="1" id="KW-0560">Oxidoreductase</keyword>
<gene>
    <name evidence="3" type="ORF">GC106_23650</name>
</gene>
<dbReference type="SUPFAM" id="SSF50475">
    <property type="entry name" value="FMN-binding split barrel"/>
    <property type="match status" value="1"/>
</dbReference>
<evidence type="ECO:0000259" key="2">
    <source>
        <dbReference type="Pfam" id="PF01243"/>
    </source>
</evidence>
<reference evidence="3 4" key="1">
    <citation type="submission" date="2020-01" db="EMBL/GenBank/DDBJ databases">
        <title>Kibdelosporangium persica a novel Actinomycetes from a hot desert in Iran.</title>
        <authorList>
            <person name="Safaei N."/>
            <person name="Zaburannyi N."/>
            <person name="Mueller R."/>
            <person name="Wink J."/>
        </authorList>
    </citation>
    <scope>NUCLEOTIDE SEQUENCE [LARGE SCALE GENOMIC DNA]</scope>
    <source>
        <strain evidence="3 4">4NS15</strain>
    </source>
</reference>
<comment type="caution">
    <text evidence="3">The sequence shown here is derived from an EMBL/GenBank/DDBJ whole genome shotgun (WGS) entry which is preliminary data.</text>
</comment>